<dbReference type="Proteomes" id="UP000004110">
    <property type="component" value="Unassembled WGS sequence"/>
</dbReference>
<gene>
    <name evidence="1" type="ORF">BACUNI_01802</name>
</gene>
<dbReference type="EMBL" id="AAYH02000042">
    <property type="protein sequence ID" value="EDO54326.1"/>
    <property type="molecule type" value="Genomic_DNA"/>
</dbReference>
<reference evidence="1" key="1">
    <citation type="submission" date="2007-06" db="EMBL/GenBank/DDBJ databases">
        <authorList>
            <person name="Fulton L."/>
            <person name="Clifton S."/>
            <person name="Fulton B."/>
            <person name="Xu J."/>
            <person name="Minx P."/>
            <person name="Pepin K.H."/>
            <person name="Johnson M."/>
            <person name="Thiruvilangam P."/>
            <person name="Bhonagiri V."/>
            <person name="Nash W.E."/>
            <person name="Mardis E.R."/>
            <person name="Wilson R.K."/>
        </authorList>
    </citation>
    <scope>NUCLEOTIDE SEQUENCE [LARGE SCALE GENOMIC DNA]</scope>
    <source>
        <strain evidence="1">ATCC 8492</strain>
    </source>
</reference>
<proteinExistence type="predicted"/>
<evidence type="ECO:0000313" key="1">
    <source>
        <dbReference type="EMBL" id="EDO54326.1"/>
    </source>
</evidence>
<evidence type="ECO:0000313" key="2">
    <source>
        <dbReference type="Proteomes" id="UP000004110"/>
    </source>
</evidence>
<reference evidence="1" key="2">
    <citation type="submission" date="2013-11" db="EMBL/GenBank/DDBJ databases">
        <title>Draft genome sequence of Bacteroides uniformis (ATCC 8492).</title>
        <authorList>
            <person name="Sudarsanam P."/>
            <person name="Ley R."/>
            <person name="Guruge J."/>
            <person name="Turnbaugh P.J."/>
            <person name="Mahowald M."/>
            <person name="Liep D."/>
            <person name="Gordon J."/>
        </authorList>
    </citation>
    <scope>NUCLEOTIDE SEQUENCE</scope>
    <source>
        <strain evidence="1">ATCC 8492</strain>
    </source>
</reference>
<protein>
    <submittedName>
        <fullName evidence="1">Uncharacterized protein</fullName>
    </submittedName>
</protein>
<dbReference type="AlphaFoldDB" id="A0ABC9NCP8"/>
<organism evidence="1 2">
    <name type="scientific">Bacteroides uniformis (strain ATCC 8492 / DSM 6597 / CCUG 4942 / CIP 103695 / JCM 5828 / KCTC 5204 / NCTC 13054 / VPI 0061)</name>
    <dbReference type="NCBI Taxonomy" id="411479"/>
    <lineage>
        <taxon>Bacteria</taxon>
        <taxon>Pseudomonadati</taxon>
        <taxon>Bacteroidota</taxon>
        <taxon>Bacteroidia</taxon>
        <taxon>Bacteroidales</taxon>
        <taxon>Bacteroidaceae</taxon>
        <taxon>Bacteroides</taxon>
    </lineage>
</organism>
<accession>A0ABC9NCP8</accession>
<comment type="caution">
    <text evidence="1">The sequence shown here is derived from an EMBL/GenBank/DDBJ whole genome shotgun (WGS) entry which is preliminary data.</text>
</comment>
<sequence>MNRKKGRKVLALPKKTHFTPTLFCNDNKRMTKEAEKYVCNNA</sequence>
<name>A0ABC9NCP8_BACUC</name>
<keyword evidence="2" id="KW-1185">Reference proteome</keyword>